<feature type="binding site" evidence="5">
    <location>
        <position position="454"/>
    </location>
    <ligand>
        <name>Fe cation</name>
        <dbReference type="ChEBI" id="CHEBI:24875"/>
        <note>catalytic</note>
    </ligand>
</feature>
<organism evidence="6 7">
    <name type="scientific">Ceratopteris richardii</name>
    <name type="common">Triangle waterfern</name>
    <dbReference type="NCBI Taxonomy" id="49495"/>
    <lineage>
        <taxon>Eukaryota</taxon>
        <taxon>Viridiplantae</taxon>
        <taxon>Streptophyta</taxon>
        <taxon>Embryophyta</taxon>
        <taxon>Tracheophyta</taxon>
        <taxon>Polypodiopsida</taxon>
        <taxon>Polypodiidae</taxon>
        <taxon>Polypodiales</taxon>
        <taxon>Pteridineae</taxon>
        <taxon>Pteridaceae</taxon>
        <taxon>Parkerioideae</taxon>
        <taxon>Ceratopteris</taxon>
    </lineage>
</organism>
<keyword evidence="4 5" id="KW-0408">Iron</keyword>
<feature type="binding site" evidence="5">
    <location>
        <position position="252"/>
    </location>
    <ligand>
        <name>Fe cation</name>
        <dbReference type="ChEBI" id="CHEBI:24875"/>
        <note>catalytic</note>
    </ligand>
</feature>
<keyword evidence="2 5" id="KW-0479">Metal-binding</keyword>
<evidence type="ECO:0000256" key="4">
    <source>
        <dbReference type="ARBA" id="ARBA00023004"/>
    </source>
</evidence>
<comment type="similarity">
    <text evidence="1">Belongs to the carotenoid oxygenase family.</text>
</comment>
<keyword evidence="3" id="KW-0223">Dioxygenase</keyword>
<accession>A0A8T2QFS4</accession>
<gene>
    <name evidence="6" type="ORF">KP509_35G030100</name>
</gene>
<proteinExistence type="inferred from homology"/>
<name>A0A8T2QFS4_CERRI</name>
<dbReference type="Proteomes" id="UP000825935">
    <property type="component" value="Chromosome 35"/>
</dbReference>
<dbReference type="InterPro" id="IPR004294">
    <property type="entry name" value="Carotenoid_Oase"/>
</dbReference>
<dbReference type="Pfam" id="PF03055">
    <property type="entry name" value="RPE65"/>
    <property type="match status" value="1"/>
</dbReference>
<dbReference type="PANTHER" id="PTHR10543">
    <property type="entry name" value="BETA-CAROTENE DIOXYGENASE"/>
    <property type="match status" value="1"/>
</dbReference>
<comment type="caution">
    <text evidence="6">The sequence shown here is derived from an EMBL/GenBank/DDBJ whole genome shotgun (WGS) entry which is preliminary data.</text>
</comment>
<comment type="cofactor">
    <cofactor evidence="5">
        <name>Fe(2+)</name>
        <dbReference type="ChEBI" id="CHEBI:29033"/>
    </cofactor>
    <text evidence="5">Binds 1 Fe(2+) ion per subunit.</text>
</comment>
<dbReference type="GO" id="GO:0046872">
    <property type="term" value="F:metal ion binding"/>
    <property type="evidence" value="ECO:0007669"/>
    <property type="project" value="UniProtKB-KW"/>
</dbReference>
<dbReference type="OMA" id="YAIVPDQ"/>
<dbReference type="GO" id="GO:0016121">
    <property type="term" value="P:carotene catabolic process"/>
    <property type="evidence" value="ECO:0007669"/>
    <property type="project" value="TreeGrafter"/>
</dbReference>
<evidence type="ECO:0000256" key="3">
    <source>
        <dbReference type="ARBA" id="ARBA00022964"/>
    </source>
</evidence>
<dbReference type="GO" id="GO:0010436">
    <property type="term" value="F:carotenoid dioxygenase activity"/>
    <property type="evidence" value="ECO:0007669"/>
    <property type="project" value="TreeGrafter"/>
</dbReference>
<evidence type="ECO:0008006" key="8">
    <source>
        <dbReference type="Google" id="ProtNLM"/>
    </source>
</evidence>
<feature type="binding site" evidence="5">
    <location>
        <position position="137"/>
    </location>
    <ligand>
        <name>Fe cation</name>
        <dbReference type="ChEBI" id="CHEBI:24875"/>
        <note>catalytic</note>
    </ligand>
</feature>
<evidence type="ECO:0000256" key="1">
    <source>
        <dbReference type="ARBA" id="ARBA00006787"/>
    </source>
</evidence>
<keyword evidence="7" id="KW-1185">Reference proteome</keyword>
<reference evidence="6" key="1">
    <citation type="submission" date="2021-08" db="EMBL/GenBank/DDBJ databases">
        <title>WGS assembly of Ceratopteris richardii.</title>
        <authorList>
            <person name="Marchant D.B."/>
            <person name="Chen G."/>
            <person name="Jenkins J."/>
            <person name="Shu S."/>
            <person name="Leebens-Mack J."/>
            <person name="Grimwood J."/>
            <person name="Schmutz J."/>
            <person name="Soltis P."/>
            <person name="Soltis D."/>
            <person name="Chen Z.-H."/>
        </authorList>
    </citation>
    <scope>NUCLEOTIDE SEQUENCE</scope>
    <source>
        <strain evidence="6">Whitten #5841</strain>
        <tissue evidence="6">Leaf</tissue>
    </source>
</reference>
<dbReference type="AlphaFoldDB" id="A0A8T2QFS4"/>
<evidence type="ECO:0000256" key="2">
    <source>
        <dbReference type="ARBA" id="ARBA00022723"/>
    </source>
</evidence>
<protein>
    <recommendedName>
        <fullName evidence="8">9-cis-epoxycarotenoid dioxygenase</fullName>
    </recommendedName>
</protein>
<feature type="binding site" evidence="5">
    <location>
        <position position="187"/>
    </location>
    <ligand>
        <name>Fe cation</name>
        <dbReference type="ChEBI" id="CHEBI:24875"/>
        <note>catalytic</note>
    </ligand>
</feature>
<dbReference type="PANTHER" id="PTHR10543:SF97">
    <property type="entry name" value="9-CIS-EPOXYCAROTENOID DIOXYGENASE NCED4, CHLOROPLASTIC"/>
    <property type="match status" value="1"/>
</dbReference>
<keyword evidence="3" id="KW-0560">Oxidoreductase</keyword>
<dbReference type="EMBL" id="CM035440">
    <property type="protein sequence ID" value="KAH7282425.1"/>
    <property type="molecule type" value="Genomic_DNA"/>
</dbReference>
<evidence type="ECO:0000313" key="6">
    <source>
        <dbReference type="EMBL" id="KAH7282425.1"/>
    </source>
</evidence>
<sequence length="468" mass="52755">MYRPRGRHHLFDGDGMLHAITIRHGTASYTNRFTRTYRLVEEEKLGRPIFPKAIGELHGHCGILRLALFYARCATGLLRGDRGMGVANAGVIFFDGHLLAMSEDDLPYAVHITRSGDLQTLGRYNFHGQFSSSMIAHPKVDFHTGELFGLSYDVIKKPYVKYFKMSRDGKKELEVNIDDVKEPTMIHDFAITENFVIIPDHQVIFSLKEMLKGSSPVLYDKDKVSRFGVLPRNAEDDSDIRWIDVPGCFCFHLWNAWEVEEMNEIVVIGSLMTPADRIFNDSGDGFRSILTEIRLNLDTLTSQKRPICPCLNLEAGQVNRKLLGRKTQYAYLAISQPWPKVSGIAKVNLQSPIPSSNSLKATNPRSHTAQHSSSIAQANIAGSFMFPSNCFGGEPMFVPRCQNPEAEEDDGYVLTFMYNESTGRSELLVLDARSPSLQMIASIKIPTRVPYGFHGTFIRESELKRQKK</sequence>
<dbReference type="GO" id="GO:0009570">
    <property type="term" value="C:chloroplast stroma"/>
    <property type="evidence" value="ECO:0007669"/>
    <property type="project" value="TreeGrafter"/>
</dbReference>
<evidence type="ECO:0000313" key="7">
    <source>
        <dbReference type="Proteomes" id="UP000825935"/>
    </source>
</evidence>
<evidence type="ECO:0000256" key="5">
    <source>
        <dbReference type="PIRSR" id="PIRSR604294-1"/>
    </source>
</evidence>
<dbReference type="OrthoDB" id="1069523at2759"/>